<dbReference type="KEGG" id="rga:RGR602_PC01782"/>
<keyword evidence="2" id="KW-0614">Plasmid</keyword>
<evidence type="ECO:0000313" key="2">
    <source>
        <dbReference type="EMBL" id="AJD45806.1"/>
    </source>
</evidence>
<feature type="compositionally biased region" description="Basic and acidic residues" evidence="1">
    <location>
        <begin position="39"/>
        <end position="52"/>
    </location>
</feature>
<gene>
    <name evidence="2" type="ORF">RGR602_PC01782</name>
</gene>
<feature type="region of interest" description="Disordered" evidence="1">
    <location>
        <begin position="1"/>
        <end position="62"/>
    </location>
</feature>
<dbReference type="Proteomes" id="UP000031368">
    <property type="component" value="Plasmid pRgalR602c"/>
</dbReference>
<organism evidence="2 3">
    <name type="scientific">Rhizobium gallicum bv. gallicum R602sp</name>
    <dbReference type="NCBI Taxonomy" id="1041138"/>
    <lineage>
        <taxon>Bacteria</taxon>
        <taxon>Pseudomonadati</taxon>
        <taxon>Pseudomonadota</taxon>
        <taxon>Alphaproteobacteria</taxon>
        <taxon>Hyphomicrobiales</taxon>
        <taxon>Rhizobiaceae</taxon>
        <taxon>Rhizobium/Agrobacterium group</taxon>
        <taxon>Rhizobium</taxon>
    </lineage>
</organism>
<sequence length="62" mass="6731">MGIEQAPTEKGRQAARGLRKSAAKEEKKVEAQKGSDLAKGAERFEERSKSSDGKSAGKKQRL</sequence>
<geneLocation type="plasmid" evidence="2 3">
    <name>pRgalR602c</name>
</geneLocation>
<evidence type="ECO:0000256" key="1">
    <source>
        <dbReference type="SAM" id="MobiDB-lite"/>
    </source>
</evidence>
<reference evidence="2 3" key="1">
    <citation type="submission" date="2013-11" db="EMBL/GenBank/DDBJ databases">
        <title>Complete genome sequence of Rhizobium gallicum bv. gallicum R602.</title>
        <authorList>
            <person name="Bustos P."/>
            <person name="Santamaria R.I."/>
            <person name="Lozano L."/>
            <person name="Acosta J.L."/>
            <person name="Ormeno-Orrillo E."/>
            <person name="Rogel M.A."/>
            <person name="Romero D."/>
            <person name="Cevallos M.A."/>
            <person name="Martinez-Romero E."/>
            <person name="Gonzalez V."/>
        </authorList>
    </citation>
    <scope>NUCLEOTIDE SEQUENCE [LARGE SCALE GENOMIC DNA]</scope>
    <source>
        <strain evidence="2 3">R602</strain>
        <plasmid evidence="2 3">pRgalR602c</plasmid>
    </source>
</reference>
<dbReference type="AlphaFoldDB" id="A0A0B4XFD4"/>
<proteinExistence type="predicted"/>
<name>A0A0B4XFD4_9HYPH</name>
<dbReference type="EMBL" id="CP006880">
    <property type="protein sequence ID" value="AJD45806.1"/>
    <property type="molecule type" value="Genomic_DNA"/>
</dbReference>
<dbReference type="RefSeq" id="WP_040115940.1">
    <property type="nucleotide sequence ID" value="NZ_CP006880.1"/>
</dbReference>
<protein>
    <submittedName>
        <fullName evidence="2">Uncharacterized protein</fullName>
    </submittedName>
</protein>
<feature type="compositionally biased region" description="Basic and acidic residues" evidence="1">
    <location>
        <begin position="22"/>
        <end position="33"/>
    </location>
</feature>
<dbReference type="HOGENOM" id="CLU_206372_0_0_5"/>
<evidence type="ECO:0000313" key="3">
    <source>
        <dbReference type="Proteomes" id="UP000031368"/>
    </source>
</evidence>
<keyword evidence="3" id="KW-1185">Reference proteome</keyword>
<accession>A0A0B4XFD4</accession>